<evidence type="ECO:0000256" key="3">
    <source>
        <dbReference type="SAM" id="MobiDB-lite"/>
    </source>
</evidence>
<comment type="caution">
    <text evidence="5">The sequence shown here is derived from an EMBL/GenBank/DDBJ whole genome shotgun (WGS) entry which is preliminary data.</text>
</comment>
<dbReference type="RefSeq" id="XP_060351121.1">
    <property type="nucleotide sequence ID" value="XM_060489655.1"/>
</dbReference>
<dbReference type="InterPro" id="IPR001138">
    <property type="entry name" value="Zn2Cys6_DnaBD"/>
</dbReference>
<feature type="compositionally biased region" description="Polar residues" evidence="3">
    <location>
        <begin position="181"/>
        <end position="192"/>
    </location>
</feature>
<reference evidence="5 6" key="1">
    <citation type="submission" date="2016-10" db="EMBL/GenBank/DDBJ databases">
        <title>The genome sequence of Colletotrichum fioriniae PJ7.</title>
        <authorList>
            <person name="Baroncelli R."/>
        </authorList>
    </citation>
    <scope>NUCLEOTIDE SEQUENCE [LARGE SCALE GENOMIC DNA]</scope>
    <source>
        <strain evidence="5 6">IMI 384185</strain>
    </source>
</reference>
<dbReference type="PROSITE" id="PS50048">
    <property type="entry name" value="ZN2_CY6_FUNGAL_2"/>
    <property type="match status" value="1"/>
</dbReference>
<evidence type="ECO:0000259" key="4">
    <source>
        <dbReference type="PROSITE" id="PS50048"/>
    </source>
</evidence>
<gene>
    <name evidence="5" type="ORF">CPAR01_05376</name>
</gene>
<feature type="region of interest" description="Disordered" evidence="3">
    <location>
        <begin position="124"/>
        <end position="222"/>
    </location>
</feature>
<dbReference type="Pfam" id="PF11951">
    <property type="entry name" value="Fungal_trans_2"/>
    <property type="match status" value="1"/>
</dbReference>
<dbReference type="EMBL" id="MOPA01000004">
    <property type="protein sequence ID" value="KAK1541989.1"/>
    <property type="molecule type" value="Genomic_DNA"/>
</dbReference>
<protein>
    <recommendedName>
        <fullName evidence="4">Zn(2)-C6 fungal-type domain-containing protein</fullName>
    </recommendedName>
</protein>
<evidence type="ECO:0000313" key="5">
    <source>
        <dbReference type="EMBL" id="KAK1541989.1"/>
    </source>
</evidence>
<evidence type="ECO:0000313" key="6">
    <source>
        <dbReference type="Proteomes" id="UP001241169"/>
    </source>
</evidence>
<feature type="compositionally biased region" description="Acidic residues" evidence="3">
    <location>
        <begin position="210"/>
        <end position="222"/>
    </location>
</feature>
<organism evidence="5 6">
    <name type="scientific">Colletotrichum paranaense</name>
    <dbReference type="NCBI Taxonomy" id="1914294"/>
    <lineage>
        <taxon>Eukaryota</taxon>
        <taxon>Fungi</taxon>
        <taxon>Dikarya</taxon>
        <taxon>Ascomycota</taxon>
        <taxon>Pezizomycotina</taxon>
        <taxon>Sordariomycetes</taxon>
        <taxon>Hypocreomycetidae</taxon>
        <taxon>Glomerellales</taxon>
        <taxon>Glomerellaceae</taxon>
        <taxon>Colletotrichum</taxon>
        <taxon>Colletotrichum acutatum species complex</taxon>
    </lineage>
</organism>
<dbReference type="PANTHER" id="PTHR37534:SF9">
    <property type="entry name" value="ZN(II)2CYS6 TRANSCRIPTION FACTOR (EUROFUNG)"/>
    <property type="match status" value="1"/>
</dbReference>
<feature type="non-terminal residue" evidence="5">
    <location>
        <position position="1"/>
    </location>
</feature>
<accession>A0ABQ9SRZ8</accession>
<feature type="compositionally biased region" description="Polar residues" evidence="3">
    <location>
        <begin position="157"/>
        <end position="174"/>
    </location>
</feature>
<dbReference type="GeneID" id="85373554"/>
<dbReference type="InterPro" id="IPR021858">
    <property type="entry name" value="Fun_TF"/>
</dbReference>
<feature type="domain" description="Zn(2)-C6 fungal-type" evidence="4">
    <location>
        <begin position="30"/>
        <end position="56"/>
    </location>
</feature>
<dbReference type="CDD" id="cd00067">
    <property type="entry name" value="GAL4"/>
    <property type="match status" value="1"/>
</dbReference>
<dbReference type="Pfam" id="PF00172">
    <property type="entry name" value="Zn_clus"/>
    <property type="match status" value="1"/>
</dbReference>
<evidence type="ECO:0000256" key="1">
    <source>
        <dbReference type="ARBA" id="ARBA00004123"/>
    </source>
</evidence>
<dbReference type="Proteomes" id="UP001241169">
    <property type="component" value="Unassembled WGS sequence"/>
</dbReference>
<name>A0ABQ9SRZ8_9PEZI</name>
<comment type="subcellular location">
    <subcellularLocation>
        <location evidence="1">Nucleus</location>
    </subcellularLocation>
</comment>
<dbReference type="Gene3D" id="4.10.240.10">
    <property type="entry name" value="Zn(2)-C6 fungal-type DNA-binding domain"/>
    <property type="match status" value="1"/>
</dbReference>
<evidence type="ECO:0000256" key="2">
    <source>
        <dbReference type="ARBA" id="ARBA00023242"/>
    </source>
</evidence>
<dbReference type="SUPFAM" id="SSF57701">
    <property type="entry name" value="Zn2/Cys6 DNA-binding domain"/>
    <property type="match status" value="1"/>
</dbReference>
<keyword evidence="6" id="KW-1185">Reference proteome</keyword>
<dbReference type="InterPro" id="IPR036864">
    <property type="entry name" value="Zn2-C6_fun-type_DNA-bd_sf"/>
</dbReference>
<proteinExistence type="predicted"/>
<dbReference type="PANTHER" id="PTHR37534">
    <property type="entry name" value="TRANSCRIPTIONAL ACTIVATOR PROTEIN UGA3"/>
    <property type="match status" value="1"/>
</dbReference>
<sequence length="685" mass="76925">YHALASWVVGCYLQSETRIIFTTSTNSLTCRQRKLKCNEARPACGQCTKSDRECIFSQDTKFRHFDRSLLCRGQDKASAGRVVVENLFEEDQTWLDIPHELVFVNITNPFEADDDISDDDFLLQHDSYNTEGGPSDEWGHTLSTSEPRDAESGRTPAYTSRSEGVSEFAQQSSENLRRNSDVVQSRPVTASVGNDDVLNPVALPSPTIQADDDEDLDDNGDDDDSEMNIIALKLLRHFRQGPGQWMDLFDTSAHFSCKIPIRATTRPLLKSAICALAAKHLSRTQSNDNEIRQTCSARASAAPSATTPPDWQYHAVRHYHQAIRHLKHAITLAGARYDALHSETSDQHADTFAAVAILCMYELMNAPGIAWKAHLTALSLYSASDRALGGSSPVSIPQSPTKGPIFWSLARQDFLCAFISETQTRLNLDHIRLWQNFGLATDERNLLLPFSPFSTADIRSSTNVDEDSKSNELLWLLGKIVNYITNGDGIRPEDYSKPAGQRMSLGLTQELLLGRWTKLEVELQEWYESLPPTFVPSARTRFSSRHGDLGDDETDMDMERVWYDIPMCASTMQSYHMAQILLLVNRPQESTAIRSTVSARLRSYRLIQKGVLRHCKEICGISLADPTDAVRVHSVQPLFVAGQAFYTRPEQELVLELLSGIETELGWATNHQRRKLIDEWKVNDG</sequence>
<keyword evidence="2" id="KW-0539">Nucleus</keyword>
<dbReference type="SMART" id="SM00066">
    <property type="entry name" value="GAL4"/>
    <property type="match status" value="1"/>
</dbReference>